<dbReference type="AlphaFoldDB" id="G8TSV5"/>
<dbReference type="Proteomes" id="UP000005439">
    <property type="component" value="Chromosome"/>
</dbReference>
<feature type="domain" description="Glycosyltransferase subfamily 4-like N-terminal" evidence="2">
    <location>
        <begin position="10"/>
        <end position="167"/>
    </location>
</feature>
<evidence type="ECO:0000313" key="4">
    <source>
        <dbReference type="Proteomes" id="UP000005439"/>
    </source>
</evidence>
<dbReference type="Pfam" id="PF13692">
    <property type="entry name" value="Glyco_trans_1_4"/>
    <property type="match status" value="1"/>
</dbReference>
<dbReference type="KEGG" id="sap:Sulac_2084"/>
<proteinExistence type="predicted"/>
<evidence type="ECO:0000256" key="1">
    <source>
        <dbReference type="ARBA" id="ARBA00022679"/>
    </source>
</evidence>
<reference evidence="3 4" key="2">
    <citation type="journal article" date="2012" name="Stand. Genomic Sci.">
        <title>Complete genome sequence of the moderately thermophilic mineral-sulfide-oxidizing firmicute Sulfobacillus acidophilus type strain (NAL(T)).</title>
        <authorList>
            <person name="Anderson I."/>
            <person name="Chertkov O."/>
            <person name="Chen A."/>
            <person name="Saunders E."/>
            <person name="Lapidus A."/>
            <person name="Nolan M."/>
            <person name="Lucas S."/>
            <person name="Hammon N."/>
            <person name="Deshpande S."/>
            <person name="Cheng J.F."/>
            <person name="Han C."/>
            <person name="Tapia R."/>
            <person name="Goodwin L.A."/>
            <person name="Pitluck S."/>
            <person name="Liolios K."/>
            <person name="Pagani I."/>
            <person name="Ivanova N."/>
            <person name="Mikhailova N."/>
            <person name="Pati A."/>
            <person name="Palaniappan K."/>
            <person name="Land M."/>
            <person name="Pan C."/>
            <person name="Rohde M."/>
            <person name="Pukall R."/>
            <person name="Goker M."/>
            <person name="Detter J.C."/>
            <person name="Woyke T."/>
            <person name="Bristow J."/>
            <person name="Eisen J.A."/>
            <person name="Markowitz V."/>
            <person name="Hugenholtz P."/>
            <person name="Kyrpides N.C."/>
            <person name="Klenk H.P."/>
            <person name="Mavromatis K."/>
        </authorList>
    </citation>
    <scope>NUCLEOTIDE SEQUENCE [LARGE SCALE GENOMIC DNA]</scope>
    <source>
        <strain evidence="4">ATCC 700253 / DSM 10332 / NAL</strain>
    </source>
</reference>
<dbReference type="Pfam" id="PF13439">
    <property type="entry name" value="Glyco_transf_4"/>
    <property type="match status" value="1"/>
</dbReference>
<dbReference type="GO" id="GO:0016757">
    <property type="term" value="F:glycosyltransferase activity"/>
    <property type="evidence" value="ECO:0007669"/>
    <property type="project" value="TreeGrafter"/>
</dbReference>
<dbReference type="HOGENOM" id="CLU_009583_27_6_9"/>
<dbReference type="STRING" id="679936.Sulac_2084"/>
<name>G8TSV5_SULAD</name>
<protein>
    <submittedName>
        <fullName evidence="3">Glycosyl transferase group 1</fullName>
    </submittedName>
</protein>
<gene>
    <name evidence="3" type="ordered locus">Sulac_2084</name>
</gene>
<keyword evidence="4" id="KW-1185">Reference proteome</keyword>
<dbReference type="Gene3D" id="3.40.50.2000">
    <property type="entry name" value="Glycogen Phosphorylase B"/>
    <property type="match status" value="2"/>
</dbReference>
<dbReference type="PANTHER" id="PTHR46401:SF2">
    <property type="entry name" value="GLYCOSYLTRANSFERASE WBBK-RELATED"/>
    <property type="match status" value="1"/>
</dbReference>
<evidence type="ECO:0000313" key="3">
    <source>
        <dbReference type="EMBL" id="AEW05570.1"/>
    </source>
</evidence>
<dbReference type="PANTHER" id="PTHR46401">
    <property type="entry name" value="GLYCOSYLTRANSFERASE WBBK-RELATED"/>
    <property type="match status" value="1"/>
</dbReference>
<organism evidence="3 4">
    <name type="scientific">Sulfobacillus acidophilus (strain ATCC 700253 / DSM 10332 / NAL)</name>
    <dbReference type="NCBI Taxonomy" id="679936"/>
    <lineage>
        <taxon>Bacteria</taxon>
        <taxon>Bacillati</taxon>
        <taxon>Bacillota</taxon>
        <taxon>Clostridia</taxon>
        <taxon>Eubacteriales</taxon>
        <taxon>Clostridiales Family XVII. Incertae Sedis</taxon>
        <taxon>Sulfobacillus</taxon>
    </lineage>
</organism>
<accession>G8TSV5</accession>
<sequence>MNVAIDVRVLATQSQRAGIAQYVVGLFRGYQAHRPQDMTYIPLSMDARGLDDLPERPVIIPARRPLPWQTVLVPWALRRQPYDVFHGPAFTVPPGLSMPRVVTIHDLAFWRYPESVTDDTRAYLKRVVPLAIQRAARVIVPSSQVRQDLLEFYPRLSPERIRVIPLGGDRLPPGADTPPFQNPYVLFVGTMEPRKNLSGLLRAWELFQRQSHAEWQLILVGGRGWKTEALWDQVKRREDIVYRGYLDDRELATYLRHAVFLVEPSFYEGFGLPVVEALHQGTSVVATPTGIARDLRHPLLTVSESSDPEALASAMLTAISTRARDASPVPTWRDSFRQHAALYSEVIYEK</sequence>
<dbReference type="GO" id="GO:0009103">
    <property type="term" value="P:lipopolysaccharide biosynthetic process"/>
    <property type="evidence" value="ECO:0007669"/>
    <property type="project" value="TreeGrafter"/>
</dbReference>
<dbReference type="InterPro" id="IPR028098">
    <property type="entry name" value="Glyco_trans_4-like_N"/>
</dbReference>
<evidence type="ECO:0000259" key="2">
    <source>
        <dbReference type="Pfam" id="PF13439"/>
    </source>
</evidence>
<dbReference type="CDD" id="cd03809">
    <property type="entry name" value="GT4_MtfB-like"/>
    <property type="match status" value="1"/>
</dbReference>
<reference evidence="4" key="1">
    <citation type="submission" date="2011-12" db="EMBL/GenBank/DDBJ databases">
        <title>The complete genome of chromosome of Sulfobacillus acidophilus DSM 10332.</title>
        <authorList>
            <person name="Lucas S."/>
            <person name="Han J."/>
            <person name="Lapidus A."/>
            <person name="Bruce D."/>
            <person name="Goodwin L."/>
            <person name="Pitluck S."/>
            <person name="Peters L."/>
            <person name="Kyrpides N."/>
            <person name="Mavromatis K."/>
            <person name="Ivanova N."/>
            <person name="Mikhailova N."/>
            <person name="Chertkov O."/>
            <person name="Saunders E."/>
            <person name="Detter J.C."/>
            <person name="Tapia R."/>
            <person name="Han C."/>
            <person name="Land M."/>
            <person name="Hauser L."/>
            <person name="Markowitz V."/>
            <person name="Cheng J.-F."/>
            <person name="Hugenholtz P."/>
            <person name="Woyke T."/>
            <person name="Wu D."/>
            <person name="Pukall R."/>
            <person name="Gehrich-Schroeter G."/>
            <person name="Schneider S."/>
            <person name="Klenk H.-P."/>
            <person name="Eisen J.A."/>
        </authorList>
    </citation>
    <scope>NUCLEOTIDE SEQUENCE [LARGE SCALE GENOMIC DNA]</scope>
    <source>
        <strain evidence="4">ATCC 700253 / DSM 10332 / NAL</strain>
    </source>
</reference>
<keyword evidence="1 3" id="KW-0808">Transferase</keyword>
<dbReference type="SUPFAM" id="SSF53756">
    <property type="entry name" value="UDP-Glycosyltransferase/glycogen phosphorylase"/>
    <property type="match status" value="1"/>
</dbReference>
<dbReference type="EMBL" id="CP003179">
    <property type="protein sequence ID" value="AEW05570.1"/>
    <property type="molecule type" value="Genomic_DNA"/>
</dbReference>
<dbReference type="PATRIC" id="fig|679936.5.peg.2148"/>